<organism evidence="1 2">
    <name type="scientific">Brevibacterium antiquum CNRZ 918</name>
    <dbReference type="NCBI Taxonomy" id="1255637"/>
    <lineage>
        <taxon>Bacteria</taxon>
        <taxon>Bacillati</taxon>
        <taxon>Actinomycetota</taxon>
        <taxon>Actinomycetes</taxon>
        <taxon>Micrococcales</taxon>
        <taxon>Brevibacteriaceae</taxon>
        <taxon>Brevibacterium</taxon>
    </lineage>
</organism>
<accession>A0A2H1KW93</accession>
<dbReference type="RefSeq" id="WP_167389491.1">
    <property type="nucleotide sequence ID" value="NZ_FXZD01000013.1"/>
</dbReference>
<evidence type="ECO:0000313" key="2">
    <source>
        <dbReference type="Proteomes" id="UP000234433"/>
    </source>
</evidence>
<proteinExistence type="predicted"/>
<dbReference type="AlphaFoldDB" id="A0A2H1KW93"/>
<evidence type="ECO:0000313" key="1">
    <source>
        <dbReference type="EMBL" id="SMY04063.1"/>
    </source>
</evidence>
<reference evidence="1 2" key="1">
    <citation type="submission" date="2017-03" db="EMBL/GenBank/DDBJ databases">
        <authorList>
            <person name="Afonso C.L."/>
            <person name="Miller P.J."/>
            <person name="Scott M.A."/>
            <person name="Spackman E."/>
            <person name="Goraichik I."/>
            <person name="Dimitrov K.M."/>
            <person name="Suarez D.L."/>
            <person name="Swayne D.E."/>
        </authorList>
    </citation>
    <scope>NUCLEOTIDE SEQUENCE [LARGE SCALE GENOMIC DNA]</scope>
    <source>
        <strain evidence="1 2">CNRZ 918</strain>
    </source>
</reference>
<sequence length="49" mass="5416">MIVNCTACGELLGSVFIFVDRHTRLCLDCGEKRTAAIDRHPAGKQSREP</sequence>
<gene>
    <name evidence="1" type="ORF">BANT918_02964</name>
</gene>
<dbReference type="EMBL" id="FXZD01000013">
    <property type="protein sequence ID" value="SMY04063.1"/>
    <property type="molecule type" value="Genomic_DNA"/>
</dbReference>
<protein>
    <submittedName>
        <fullName evidence="1">Uncharacterized protein</fullName>
    </submittedName>
</protein>
<dbReference type="Proteomes" id="UP000234433">
    <property type="component" value="Unassembled WGS sequence"/>
</dbReference>
<name>A0A2H1KW93_9MICO</name>